<evidence type="ECO:0000313" key="2">
    <source>
        <dbReference type="Proteomes" id="UP000828048"/>
    </source>
</evidence>
<sequence>MCMDMIIVGQMMRISYVMGLESFDSFTYELTCSDTTTDERPLTHPTHQWRTPNPPLPPSTHDHHLFSLIEGLNDLMESKGGEKKPGSSKSLFYEAPLGYSIEDVRPAGGIKKFRSVAFSSVLYLVPQFCLLCLNLWFNNFHHVKWSPTKIYSSSKKEKELNKFVMDQNTITFIISSSNKELDQGQQQ</sequence>
<comment type="caution">
    <text evidence="1">The sequence shown here is derived from an EMBL/GenBank/DDBJ whole genome shotgun (WGS) entry which is preliminary data.</text>
</comment>
<dbReference type="Proteomes" id="UP000828048">
    <property type="component" value="Chromosome 7"/>
</dbReference>
<organism evidence="1 2">
    <name type="scientific">Vaccinium darrowii</name>
    <dbReference type="NCBI Taxonomy" id="229202"/>
    <lineage>
        <taxon>Eukaryota</taxon>
        <taxon>Viridiplantae</taxon>
        <taxon>Streptophyta</taxon>
        <taxon>Embryophyta</taxon>
        <taxon>Tracheophyta</taxon>
        <taxon>Spermatophyta</taxon>
        <taxon>Magnoliopsida</taxon>
        <taxon>eudicotyledons</taxon>
        <taxon>Gunneridae</taxon>
        <taxon>Pentapetalae</taxon>
        <taxon>asterids</taxon>
        <taxon>Ericales</taxon>
        <taxon>Ericaceae</taxon>
        <taxon>Vaccinioideae</taxon>
        <taxon>Vaccinieae</taxon>
        <taxon>Vaccinium</taxon>
    </lineage>
</organism>
<keyword evidence="2" id="KW-1185">Reference proteome</keyword>
<protein>
    <submittedName>
        <fullName evidence="1">Uncharacterized protein</fullName>
    </submittedName>
</protein>
<accession>A0ACB7Y5X3</accession>
<evidence type="ECO:0000313" key="1">
    <source>
        <dbReference type="EMBL" id="KAH7848942.1"/>
    </source>
</evidence>
<reference evidence="1 2" key="1">
    <citation type="journal article" date="2021" name="Hortic Res">
        <title>High-quality reference genome and annotation aids understanding of berry development for evergreen blueberry (Vaccinium darrowii).</title>
        <authorList>
            <person name="Yu J."/>
            <person name="Hulse-Kemp A.M."/>
            <person name="Babiker E."/>
            <person name="Staton M."/>
        </authorList>
    </citation>
    <scope>NUCLEOTIDE SEQUENCE [LARGE SCALE GENOMIC DNA]</scope>
    <source>
        <strain evidence="2">cv. NJ 8807/NJ 8810</strain>
        <tissue evidence="1">Young leaf</tissue>
    </source>
</reference>
<dbReference type="EMBL" id="CM037157">
    <property type="protein sequence ID" value="KAH7848942.1"/>
    <property type="molecule type" value="Genomic_DNA"/>
</dbReference>
<name>A0ACB7Y5X3_9ERIC</name>
<proteinExistence type="predicted"/>
<gene>
    <name evidence="1" type="ORF">Vadar_010615</name>
</gene>